<protein>
    <submittedName>
        <fullName evidence="1">Putative lipoprotein</fullName>
    </submittedName>
</protein>
<gene>
    <name evidence="1" type="ORF">AKL17_2487</name>
</gene>
<evidence type="ECO:0000313" key="2">
    <source>
        <dbReference type="Proteomes" id="UP000076128"/>
    </source>
</evidence>
<dbReference type="Pfam" id="PF20569">
    <property type="entry name" value="DUF6778"/>
    <property type="match status" value="1"/>
</dbReference>
<dbReference type="RefSeq" id="WP_066813664.1">
    <property type="nucleotide sequence ID" value="NZ_CP012661.1"/>
</dbReference>
<organism evidence="1 2">
    <name type="scientific">Frigidibacter mobilis</name>
    <dbReference type="NCBI Taxonomy" id="1335048"/>
    <lineage>
        <taxon>Bacteria</taxon>
        <taxon>Pseudomonadati</taxon>
        <taxon>Pseudomonadota</taxon>
        <taxon>Alphaproteobacteria</taxon>
        <taxon>Rhodobacterales</taxon>
        <taxon>Paracoccaceae</taxon>
        <taxon>Frigidibacter</taxon>
    </lineage>
</organism>
<keyword evidence="1" id="KW-0449">Lipoprotein</keyword>
<sequence>MNKYPGFISLAAVLALTACTGGDVSSRNAATPLTGAAQPARGVVIAQPLYTVQALRVSVPRTLKVSEANMFYPIADIVWRGDPRGDRHAQVEALMTAALTEGTRNMRSGPPVVVDVDLRRFHSLTEKARVTTGGVHAIRFVLTVRDARSGAVLDGPRMVNADFPAWGGKRTLEAEARGITEKVQIGERLKSVILRELSAPVSGTAPDLVSQAPLHPAEAMLQN</sequence>
<keyword evidence="2" id="KW-1185">Reference proteome</keyword>
<dbReference type="EMBL" id="CP012661">
    <property type="protein sequence ID" value="AMY69732.1"/>
    <property type="molecule type" value="Genomic_DNA"/>
</dbReference>
<dbReference type="InterPro" id="IPR046705">
    <property type="entry name" value="DUF6778"/>
</dbReference>
<dbReference type="PROSITE" id="PS51257">
    <property type="entry name" value="PROKAR_LIPOPROTEIN"/>
    <property type="match status" value="1"/>
</dbReference>
<dbReference type="STRING" id="1335048.AKL17_2487"/>
<name>A0A159Z3N3_9RHOB</name>
<dbReference type="AlphaFoldDB" id="A0A159Z3N3"/>
<dbReference type="Proteomes" id="UP000076128">
    <property type="component" value="Chromosome"/>
</dbReference>
<reference evidence="1 2" key="1">
    <citation type="submission" date="2015-09" db="EMBL/GenBank/DDBJ databases">
        <title>Complete genome sequence of Defluviimonas alba cai42t isolated from an oilfield in Xinjiang.</title>
        <authorList>
            <person name="Geng S."/>
            <person name="Pan X."/>
            <person name="Wu X."/>
        </authorList>
    </citation>
    <scope>NUCLEOTIDE SEQUENCE [LARGE SCALE GENOMIC DNA]</scope>
    <source>
        <strain evidence="2">cai42</strain>
    </source>
</reference>
<accession>A0A159Z3N3</accession>
<evidence type="ECO:0000313" key="1">
    <source>
        <dbReference type="EMBL" id="AMY69732.1"/>
    </source>
</evidence>
<dbReference type="KEGG" id="daa:AKL17_2487"/>
<proteinExistence type="predicted"/>